<evidence type="ECO:0000313" key="9">
    <source>
        <dbReference type="Proteomes" id="UP000536534"/>
    </source>
</evidence>
<evidence type="ECO:0000256" key="1">
    <source>
        <dbReference type="ARBA" id="ARBA00004651"/>
    </source>
</evidence>
<name>A0A7X7R7K6_9RHOO</name>
<dbReference type="EMBL" id="JAAYYV010000114">
    <property type="protein sequence ID" value="NLF53651.1"/>
    <property type="molecule type" value="Genomic_DNA"/>
</dbReference>
<gene>
    <name evidence="8" type="ORF">GX576_04490</name>
</gene>
<keyword evidence="2" id="KW-1003">Cell membrane</keyword>
<feature type="domain" description="Type II secretion system protein GspF" evidence="7">
    <location>
        <begin position="118"/>
        <end position="241"/>
    </location>
</feature>
<evidence type="ECO:0000256" key="5">
    <source>
        <dbReference type="ARBA" id="ARBA00023136"/>
    </source>
</evidence>
<dbReference type="PANTHER" id="PTHR35007">
    <property type="entry name" value="INTEGRAL MEMBRANE PROTEIN-RELATED"/>
    <property type="match status" value="1"/>
</dbReference>
<proteinExistence type="predicted"/>
<dbReference type="AlphaFoldDB" id="A0A7X7R7K6"/>
<dbReference type="InterPro" id="IPR018076">
    <property type="entry name" value="T2SS_GspF_dom"/>
</dbReference>
<dbReference type="Gene3D" id="1.20.81.30">
    <property type="entry name" value="Type II secretion system (T2SS), domain F"/>
    <property type="match status" value="1"/>
</dbReference>
<organism evidence="8 9">
    <name type="scientific">Thauera phenolivorans</name>
    <dbReference type="NCBI Taxonomy" id="1792543"/>
    <lineage>
        <taxon>Bacteria</taxon>
        <taxon>Pseudomonadati</taxon>
        <taxon>Pseudomonadota</taxon>
        <taxon>Betaproteobacteria</taxon>
        <taxon>Rhodocyclales</taxon>
        <taxon>Zoogloeaceae</taxon>
        <taxon>Thauera</taxon>
    </lineage>
</organism>
<keyword evidence="5 6" id="KW-0472">Membrane</keyword>
<evidence type="ECO:0000313" key="8">
    <source>
        <dbReference type="EMBL" id="NLF53651.1"/>
    </source>
</evidence>
<evidence type="ECO:0000259" key="7">
    <source>
        <dbReference type="Pfam" id="PF00482"/>
    </source>
</evidence>
<comment type="caution">
    <text evidence="8">The sequence shown here is derived from an EMBL/GenBank/DDBJ whole genome shotgun (WGS) entry which is preliminary data.</text>
</comment>
<keyword evidence="4 6" id="KW-1133">Transmembrane helix</keyword>
<feature type="transmembrane region" description="Helical" evidence="6">
    <location>
        <begin position="81"/>
        <end position="98"/>
    </location>
</feature>
<comment type="subcellular location">
    <subcellularLocation>
        <location evidence="1">Cell membrane</location>
        <topology evidence="1">Multi-pass membrane protein</topology>
    </subcellularLocation>
</comment>
<protein>
    <submittedName>
        <fullName evidence="8">Pilus assembly protein</fullName>
    </submittedName>
</protein>
<reference evidence="8 9" key="1">
    <citation type="journal article" date="2020" name="Biotechnol. Biofuels">
        <title>New insights from the biogas microbiome by comprehensive genome-resolved metagenomics of nearly 1600 species originating from multiple anaerobic digesters.</title>
        <authorList>
            <person name="Campanaro S."/>
            <person name="Treu L."/>
            <person name="Rodriguez-R L.M."/>
            <person name="Kovalovszki A."/>
            <person name="Ziels R.M."/>
            <person name="Maus I."/>
            <person name="Zhu X."/>
            <person name="Kougias P.G."/>
            <person name="Basile A."/>
            <person name="Luo G."/>
            <person name="Schluter A."/>
            <person name="Konstantinidis K.T."/>
            <person name="Angelidaki I."/>
        </authorList>
    </citation>
    <scope>NUCLEOTIDE SEQUENCE [LARGE SCALE GENOMIC DNA]</scope>
    <source>
        <strain evidence="8">AS06rmzACSIP_256</strain>
    </source>
</reference>
<feature type="transmembrane region" description="Helical" evidence="6">
    <location>
        <begin position="256"/>
        <end position="281"/>
    </location>
</feature>
<dbReference type="Proteomes" id="UP000536534">
    <property type="component" value="Unassembled WGS sequence"/>
</dbReference>
<dbReference type="GO" id="GO:0005886">
    <property type="term" value="C:plasma membrane"/>
    <property type="evidence" value="ECO:0007669"/>
    <property type="project" value="UniProtKB-SubCell"/>
</dbReference>
<evidence type="ECO:0000256" key="3">
    <source>
        <dbReference type="ARBA" id="ARBA00022692"/>
    </source>
</evidence>
<evidence type="ECO:0000256" key="2">
    <source>
        <dbReference type="ARBA" id="ARBA00022475"/>
    </source>
</evidence>
<dbReference type="InterPro" id="IPR042094">
    <property type="entry name" value="T2SS_GspF_sf"/>
</dbReference>
<keyword evidence="3 6" id="KW-0812">Transmembrane</keyword>
<feature type="transmembrane region" description="Helical" evidence="6">
    <location>
        <begin position="49"/>
        <end position="75"/>
    </location>
</feature>
<dbReference type="Pfam" id="PF00482">
    <property type="entry name" value="T2SSF"/>
    <property type="match status" value="1"/>
</dbReference>
<evidence type="ECO:0000256" key="6">
    <source>
        <dbReference type="SAM" id="Phobius"/>
    </source>
</evidence>
<feature type="transmembrane region" description="Helical" evidence="6">
    <location>
        <begin position="6"/>
        <end position="28"/>
    </location>
</feature>
<dbReference type="PANTHER" id="PTHR35007:SF1">
    <property type="entry name" value="PILUS ASSEMBLY PROTEIN"/>
    <property type="match status" value="1"/>
</dbReference>
<accession>A0A7X7R7K6</accession>
<sequence length="284" mass="30066">MSTQPLLAAVGAGLAVALLAWAMAAIGEEGLTIYRARFTAEARFRLGELFLFFDPARLFAANLALVALSGLVGWLVSGQPLIGLALGAGTALVPGLTYRRLRVRRMRQIEAQLADALLVIAGGLRAGVSLTHALQQLVREGSPPLAQEFDLVLREQRLGVSLDEALEHLAGRVPLSSLTMVIAAMRIAGETGGSLAEALERSAHTVRSQLAMEEKIRALTGQGKLQAIVVGLLPALLLLVLGRMEPEAMAVMWSTPMGWATLGVIAVLEACGVMLILRIVAIDV</sequence>
<feature type="transmembrane region" description="Helical" evidence="6">
    <location>
        <begin position="225"/>
        <end position="244"/>
    </location>
</feature>
<evidence type="ECO:0000256" key="4">
    <source>
        <dbReference type="ARBA" id="ARBA00022989"/>
    </source>
</evidence>